<evidence type="ECO:0000256" key="1">
    <source>
        <dbReference type="ARBA" id="ARBA00004651"/>
    </source>
</evidence>
<dbReference type="GO" id="GO:0005886">
    <property type="term" value="C:plasma membrane"/>
    <property type="evidence" value="ECO:0007669"/>
    <property type="project" value="UniProtKB-SubCell"/>
</dbReference>
<feature type="transmembrane region" description="Helical" evidence="7">
    <location>
        <begin position="395"/>
        <end position="415"/>
    </location>
</feature>
<evidence type="ECO:0000256" key="4">
    <source>
        <dbReference type="ARBA" id="ARBA00022989"/>
    </source>
</evidence>
<comment type="subcellular location">
    <subcellularLocation>
        <location evidence="1">Cell membrane</location>
        <topology evidence="1">Multi-pass membrane protein</topology>
    </subcellularLocation>
</comment>
<feature type="transmembrane region" description="Helical" evidence="7">
    <location>
        <begin position="111"/>
        <end position="131"/>
    </location>
</feature>
<feature type="transmembrane region" description="Helical" evidence="7">
    <location>
        <begin position="350"/>
        <end position="375"/>
    </location>
</feature>
<dbReference type="PANTHER" id="PTHR30250:SF11">
    <property type="entry name" value="O-ANTIGEN TRANSPORTER-RELATED"/>
    <property type="match status" value="1"/>
</dbReference>
<proteinExistence type="predicted"/>
<gene>
    <name evidence="8" type="ORF">E5982_05490</name>
</gene>
<keyword evidence="5 7" id="KW-0472">Membrane</keyword>
<keyword evidence="9" id="KW-1185">Reference proteome</keyword>
<feature type="transmembrane region" description="Helical" evidence="7">
    <location>
        <begin position="80"/>
        <end position="105"/>
    </location>
</feature>
<dbReference type="AlphaFoldDB" id="A0A4T9T825"/>
<dbReference type="OrthoDB" id="3246647at2"/>
<feature type="region of interest" description="Disordered" evidence="6">
    <location>
        <begin position="1"/>
        <end position="40"/>
    </location>
</feature>
<keyword evidence="3 7" id="KW-0812">Transmembrane</keyword>
<dbReference type="InterPro" id="IPR050833">
    <property type="entry name" value="Poly_Biosynth_Transport"/>
</dbReference>
<evidence type="ECO:0000313" key="9">
    <source>
        <dbReference type="Proteomes" id="UP000309454"/>
    </source>
</evidence>
<feature type="transmembrane region" description="Helical" evidence="7">
    <location>
        <begin position="427"/>
        <end position="446"/>
    </location>
</feature>
<feature type="transmembrane region" description="Helical" evidence="7">
    <location>
        <begin position="208"/>
        <end position="230"/>
    </location>
</feature>
<evidence type="ECO:0000256" key="5">
    <source>
        <dbReference type="ARBA" id="ARBA00023136"/>
    </source>
</evidence>
<keyword evidence="2" id="KW-1003">Cell membrane</keyword>
<organism evidence="8 9">
    <name type="scientific">Parvibacter caecicola</name>
    <dbReference type="NCBI Taxonomy" id="747645"/>
    <lineage>
        <taxon>Bacteria</taxon>
        <taxon>Bacillati</taxon>
        <taxon>Actinomycetota</taxon>
        <taxon>Coriobacteriia</taxon>
        <taxon>Coriobacteriales</taxon>
        <taxon>Coriobacteriaceae</taxon>
        <taxon>Parvibacter</taxon>
    </lineage>
</organism>
<reference evidence="8 9" key="1">
    <citation type="submission" date="2019-04" db="EMBL/GenBank/DDBJ databases">
        <title>Microbes associate with the intestines of laboratory mice.</title>
        <authorList>
            <person name="Navarre W."/>
            <person name="Wong E."/>
            <person name="Huang K.C."/>
            <person name="Tropini C."/>
            <person name="Ng K."/>
            <person name="Yu B."/>
        </authorList>
    </citation>
    <scope>NUCLEOTIDE SEQUENCE [LARGE SCALE GENOMIC DNA]</scope>
    <source>
        <strain evidence="8 9">NM48_B13</strain>
    </source>
</reference>
<evidence type="ECO:0000256" key="7">
    <source>
        <dbReference type="SAM" id="Phobius"/>
    </source>
</evidence>
<keyword evidence="4 7" id="KW-1133">Transmembrane helix</keyword>
<evidence type="ECO:0000256" key="6">
    <source>
        <dbReference type="SAM" id="MobiDB-lite"/>
    </source>
</evidence>
<dbReference type="EMBL" id="SSTM01000003">
    <property type="protein sequence ID" value="TJW10879.1"/>
    <property type="molecule type" value="Genomic_DNA"/>
</dbReference>
<evidence type="ECO:0000313" key="8">
    <source>
        <dbReference type="EMBL" id="TJW10879.1"/>
    </source>
</evidence>
<protein>
    <submittedName>
        <fullName evidence="8">Lipopolysaccharide biosynthesis protein</fullName>
    </submittedName>
</protein>
<name>A0A4T9T825_9ACTN</name>
<dbReference type="Proteomes" id="UP000309454">
    <property type="component" value="Unassembled WGS sequence"/>
</dbReference>
<sequence>MNGEEPAEETARLEAATAAEETRRQRAAYTVPQRSAAPRRGNPITRLANQWFDRVMGALGDGGLSEQEAQYASHNTTKDFIWNTVGVGAWGMVFPILTMIATQLVGVENAGMLSMAFVVGSLLWIVANFGVRTYQISDVNEVHSFADYQVNRWITCVAMVLVGCLYCAIRGYDTEMFYLSMGIFLYRMVDGLADVYEGRLQQVDKLYLAGISQALRSVLVLVVFAVLLVITQNMVVAAFAMAIAAAATFVVVTYPLTLLETPKSRRVSWASVGQLFKNTAPLFVALFLYALIDNMPKFVMEGALSYDNQLYFNALYFPAQGILITSQLVYKPLLVRMAGVWQDTSKRRQFDLIMIGILGVIVAITAVNVLVMAWIGIPIMGFLYGIDFEQFRGLLFIMLAAGGVTAAIDFMYQVVTVMRRQKDVTTLYLVTFGFSLFVPILLVMFTGLPGAVIGYLIVMTLLFVLLVWEYFRIRKDMAHEAQLRAAREGFE</sequence>
<evidence type="ECO:0000256" key="3">
    <source>
        <dbReference type="ARBA" id="ARBA00022692"/>
    </source>
</evidence>
<feature type="transmembrane region" description="Helical" evidence="7">
    <location>
        <begin position="236"/>
        <end position="257"/>
    </location>
</feature>
<comment type="caution">
    <text evidence="8">The sequence shown here is derived from an EMBL/GenBank/DDBJ whole genome shotgun (WGS) entry which is preliminary data.</text>
</comment>
<accession>A0A4T9T825</accession>
<feature type="transmembrane region" description="Helical" evidence="7">
    <location>
        <begin position="152"/>
        <end position="171"/>
    </location>
</feature>
<dbReference type="PANTHER" id="PTHR30250">
    <property type="entry name" value="PST FAMILY PREDICTED COLANIC ACID TRANSPORTER"/>
    <property type="match status" value="1"/>
</dbReference>
<feature type="transmembrane region" description="Helical" evidence="7">
    <location>
        <begin position="452"/>
        <end position="471"/>
    </location>
</feature>
<evidence type="ECO:0000256" key="2">
    <source>
        <dbReference type="ARBA" id="ARBA00022475"/>
    </source>
</evidence>
<feature type="transmembrane region" description="Helical" evidence="7">
    <location>
        <begin position="269"/>
        <end position="290"/>
    </location>
</feature>